<dbReference type="PATRIC" id="fig|1178482.3.peg.3950"/>
<feature type="domain" description="Aconitase/3-isopropylmalate dehydratase large subunit alpha/beta/alpha" evidence="14">
    <location>
        <begin position="8"/>
        <end position="464"/>
    </location>
</feature>
<dbReference type="HAMAP" id="MF_01026">
    <property type="entry name" value="LeuC_type1"/>
    <property type="match status" value="1"/>
</dbReference>
<feature type="binding site" evidence="13">
    <location>
        <position position="417"/>
    </location>
    <ligand>
        <name>[4Fe-4S] cluster</name>
        <dbReference type="ChEBI" id="CHEBI:49883"/>
    </ligand>
</feature>
<evidence type="ECO:0000256" key="4">
    <source>
        <dbReference type="ARBA" id="ARBA00011271"/>
    </source>
</evidence>
<dbReference type="STRING" id="1178482.AR456_08220"/>
<dbReference type="NCBIfam" id="NF004016">
    <property type="entry name" value="PRK05478.1"/>
    <property type="match status" value="1"/>
</dbReference>
<dbReference type="InterPro" id="IPR050067">
    <property type="entry name" value="IPM_dehydratase_rel_enz"/>
</dbReference>
<dbReference type="GO" id="GO:0051539">
    <property type="term" value="F:4 iron, 4 sulfur cluster binding"/>
    <property type="evidence" value="ECO:0007669"/>
    <property type="project" value="UniProtKB-KW"/>
</dbReference>
<keyword evidence="11 13" id="KW-0456">Lyase</keyword>
<dbReference type="InterPro" id="IPR015931">
    <property type="entry name" value="Acnase/IPM_dHydase_lsu_aba_1/3"/>
</dbReference>
<dbReference type="Gene3D" id="3.30.499.10">
    <property type="entry name" value="Aconitase, domain 3"/>
    <property type="match status" value="2"/>
</dbReference>
<dbReference type="InterPro" id="IPR018136">
    <property type="entry name" value="Aconitase_4Fe-4S_BS"/>
</dbReference>
<dbReference type="PROSITE" id="PS01244">
    <property type="entry name" value="ACONITASE_2"/>
    <property type="match status" value="1"/>
</dbReference>
<dbReference type="OrthoDB" id="9802769at2"/>
<evidence type="ECO:0000256" key="1">
    <source>
        <dbReference type="ARBA" id="ARBA00000491"/>
    </source>
</evidence>
<evidence type="ECO:0000256" key="8">
    <source>
        <dbReference type="ARBA" id="ARBA00022723"/>
    </source>
</evidence>
<dbReference type="RefSeq" id="WP_021820916.1">
    <property type="nucleotide sequence ID" value="NZ_AVBC01000045.1"/>
</dbReference>
<feature type="binding site" evidence="13">
    <location>
        <position position="353"/>
    </location>
    <ligand>
        <name>[4Fe-4S] cluster</name>
        <dbReference type="ChEBI" id="CHEBI:49883"/>
    </ligand>
</feature>
<keyword evidence="12 13" id="KW-0100">Branched-chain amino acid biosynthesis</keyword>
<dbReference type="AlphaFoldDB" id="W1N1Z0"/>
<evidence type="ECO:0000256" key="9">
    <source>
        <dbReference type="ARBA" id="ARBA00023004"/>
    </source>
</evidence>
<dbReference type="CDD" id="cd01583">
    <property type="entry name" value="IPMI"/>
    <property type="match status" value="1"/>
</dbReference>
<evidence type="ECO:0000313" key="16">
    <source>
        <dbReference type="Proteomes" id="UP000019113"/>
    </source>
</evidence>
<evidence type="ECO:0000256" key="12">
    <source>
        <dbReference type="ARBA" id="ARBA00023304"/>
    </source>
</evidence>
<comment type="caution">
    <text evidence="15">The sequence shown here is derived from an EMBL/GenBank/DDBJ whole genome shotgun (WGS) entry which is preliminary data.</text>
</comment>
<protein>
    <recommendedName>
        <fullName evidence="13">3-isopropylmalate dehydratase large subunit</fullName>
        <ecNumber evidence="13">4.2.1.33</ecNumber>
    </recommendedName>
    <alternativeName>
        <fullName evidence="13">Alpha-IPM isomerase</fullName>
        <shortName evidence="13">IPMI</shortName>
    </alternativeName>
    <alternativeName>
        <fullName evidence="13">Isopropylmalate isomerase</fullName>
    </alternativeName>
</protein>
<dbReference type="PROSITE" id="PS00450">
    <property type="entry name" value="ACONITASE_1"/>
    <property type="match status" value="1"/>
</dbReference>
<accession>W1N1Z0</accession>
<keyword evidence="9 13" id="KW-0408">Iron</keyword>
<comment type="subunit">
    <text evidence="4 13">Heterodimer of LeuC and LeuD.</text>
</comment>
<evidence type="ECO:0000256" key="2">
    <source>
        <dbReference type="ARBA" id="ARBA00002695"/>
    </source>
</evidence>
<dbReference type="NCBIfam" id="TIGR00170">
    <property type="entry name" value="leuC"/>
    <property type="match status" value="1"/>
</dbReference>
<reference evidence="15 16" key="1">
    <citation type="submission" date="2013-08" db="EMBL/GenBank/DDBJ databases">
        <title>draft genome of Halomonas huanghegensis, strain BJGMM-B45T.</title>
        <authorList>
            <person name="Miao C."/>
            <person name="Wan Y."/>
            <person name="Jin W."/>
        </authorList>
    </citation>
    <scope>NUCLEOTIDE SEQUENCE [LARGE SCALE GENOMIC DNA]</scope>
    <source>
        <strain evidence="15 16">BJGMM-B45</strain>
    </source>
</reference>
<keyword evidence="10 13" id="KW-0411">Iron-sulfur</keyword>
<sequence>MAGQTLYDKLWQQHLVKERDDGTALIYIDRQLLHEVTSPQAFEGLRLASRKPWRLDANLATPDHNVPTTLKERAEGNSGIKDPVSLIQVQTLDDNCDAFGIEEFRINDPRQGIVHVVGPEQGATLPGMTVVCGDSHTATHGAFAALAHGIGTSEVEHVLATQCLLAQKMKNMQVRVEGQLGTGVTAKDVVLAVIGRIGTAGGTGYAIEFAGSAIQSLSMEGRMTVCNMAIEAGARVGLIAVDDTTIDYLKGRPFAPQAGDWEAAVADWRSLVSDDDAAFDKVVHLDAADIEPQVSWGTSPEMVTGIGGEVPDPAGADDDTVRGSISRALEYMGLSPRQKITDIRLDKVFIGSCTNSRIEDLREAAKVAQGRKVANTIQLAMVVPGSGLVKRQAEQEGLDRIFIEAGFEWREPGCSMCLAMNADKLGAGEHCASTSNRNFEGRQGYGGRTHLVSPAMAAAAAIAGHFVDVRSFDASSATGEA</sequence>
<dbReference type="PANTHER" id="PTHR43822">
    <property type="entry name" value="HOMOACONITASE, MITOCHONDRIAL-RELATED"/>
    <property type="match status" value="1"/>
</dbReference>
<comment type="similarity">
    <text evidence="13">Belongs to the aconitase/IPM isomerase family. LeuC type 1 subfamily.</text>
</comment>
<comment type="pathway">
    <text evidence="3 13">Amino-acid biosynthesis; L-leucine biosynthesis; L-leucine from 3-methyl-2-oxobutanoate: step 2/4.</text>
</comment>
<comment type="cofactor">
    <cofactor evidence="13">
        <name>[4Fe-4S] cluster</name>
        <dbReference type="ChEBI" id="CHEBI:49883"/>
    </cofactor>
    <text evidence="13">Binds 1 [4Fe-4S] cluster per subunit.</text>
</comment>
<evidence type="ECO:0000256" key="7">
    <source>
        <dbReference type="ARBA" id="ARBA00022605"/>
    </source>
</evidence>
<dbReference type="GO" id="GO:0016853">
    <property type="term" value="F:isomerase activity"/>
    <property type="evidence" value="ECO:0007669"/>
    <property type="project" value="UniProtKB-KW"/>
</dbReference>
<evidence type="ECO:0000256" key="13">
    <source>
        <dbReference type="HAMAP-Rule" id="MF_01026"/>
    </source>
</evidence>
<dbReference type="Pfam" id="PF00330">
    <property type="entry name" value="Aconitase"/>
    <property type="match status" value="1"/>
</dbReference>
<dbReference type="KEGG" id="hhu:AR456_08220"/>
<evidence type="ECO:0000256" key="5">
    <source>
        <dbReference type="ARBA" id="ARBA00022430"/>
    </source>
</evidence>
<comment type="function">
    <text evidence="2 13">Catalyzes the isomerization between 2-isopropylmalate and 3-isopropylmalate, via the formation of 2-isopropylmaleate.</text>
</comment>
<dbReference type="eggNOG" id="COG0065">
    <property type="taxonomic scope" value="Bacteria"/>
</dbReference>
<dbReference type="Proteomes" id="UP000019113">
    <property type="component" value="Unassembled WGS sequence"/>
</dbReference>
<organism evidence="15 16">
    <name type="scientific">Halomonas huangheensis</name>
    <dbReference type="NCBI Taxonomy" id="1178482"/>
    <lineage>
        <taxon>Bacteria</taxon>
        <taxon>Pseudomonadati</taxon>
        <taxon>Pseudomonadota</taxon>
        <taxon>Gammaproteobacteria</taxon>
        <taxon>Oceanospirillales</taxon>
        <taxon>Halomonadaceae</taxon>
        <taxon>Halomonas</taxon>
    </lineage>
</organism>
<dbReference type="InterPro" id="IPR033941">
    <property type="entry name" value="IPMI_cat"/>
</dbReference>
<dbReference type="EC" id="4.2.1.33" evidence="13"/>
<dbReference type="EMBL" id="AVBC01000045">
    <property type="protein sequence ID" value="ERL49503.1"/>
    <property type="molecule type" value="Genomic_DNA"/>
</dbReference>
<evidence type="ECO:0000256" key="6">
    <source>
        <dbReference type="ARBA" id="ARBA00022485"/>
    </source>
</evidence>
<dbReference type="UniPathway" id="UPA00048">
    <property type="reaction ID" value="UER00071"/>
</dbReference>
<proteinExistence type="inferred from homology"/>
<dbReference type="InterPro" id="IPR001030">
    <property type="entry name" value="Acoase/IPM_deHydtase_lsu_aba"/>
</dbReference>
<keyword evidence="5 13" id="KW-0432">Leucine biosynthesis</keyword>
<dbReference type="FunFam" id="3.30.499.10:FF:000007">
    <property type="entry name" value="3-isopropylmalate dehydratase large subunit"/>
    <property type="match status" value="1"/>
</dbReference>
<keyword evidence="15" id="KW-0413">Isomerase</keyword>
<evidence type="ECO:0000313" key="15">
    <source>
        <dbReference type="EMBL" id="ERL49503.1"/>
    </source>
</evidence>
<dbReference type="PANTHER" id="PTHR43822:SF9">
    <property type="entry name" value="3-ISOPROPYLMALATE DEHYDRATASE"/>
    <property type="match status" value="1"/>
</dbReference>
<dbReference type="InterPro" id="IPR004430">
    <property type="entry name" value="3-IsopropMal_deHydase_lsu"/>
</dbReference>
<keyword evidence="7 13" id="KW-0028">Amino-acid biosynthesis</keyword>
<keyword evidence="6 13" id="KW-0004">4Fe-4S</keyword>
<evidence type="ECO:0000256" key="11">
    <source>
        <dbReference type="ARBA" id="ARBA00023239"/>
    </source>
</evidence>
<dbReference type="NCBIfam" id="NF009116">
    <property type="entry name" value="PRK12466.1"/>
    <property type="match status" value="1"/>
</dbReference>
<evidence type="ECO:0000256" key="3">
    <source>
        <dbReference type="ARBA" id="ARBA00004729"/>
    </source>
</evidence>
<dbReference type="PRINTS" id="PR00415">
    <property type="entry name" value="ACONITASE"/>
</dbReference>
<keyword evidence="16" id="KW-1185">Reference proteome</keyword>
<dbReference type="GO" id="GO:0003861">
    <property type="term" value="F:3-isopropylmalate dehydratase activity"/>
    <property type="evidence" value="ECO:0007669"/>
    <property type="project" value="UniProtKB-UniRule"/>
</dbReference>
<dbReference type="GO" id="GO:0046872">
    <property type="term" value="F:metal ion binding"/>
    <property type="evidence" value="ECO:0007669"/>
    <property type="project" value="UniProtKB-KW"/>
</dbReference>
<dbReference type="SUPFAM" id="SSF53732">
    <property type="entry name" value="Aconitase iron-sulfur domain"/>
    <property type="match status" value="1"/>
</dbReference>
<dbReference type="InterPro" id="IPR036008">
    <property type="entry name" value="Aconitase_4Fe-4S_dom"/>
</dbReference>
<evidence type="ECO:0000256" key="10">
    <source>
        <dbReference type="ARBA" id="ARBA00023014"/>
    </source>
</evidence>
<dbReference type="GO" id="GO:0009098">
    <property type="term" value="P:L-leucine biosynthetic process"/>
    <property type="evidence" value="ECO:0007669"/>
    <property type="project" value="UniProtKB-UniRule"/>
</dbReference>
<feature type="binding site" evidence="13">
    <location>
        <position position="414"/>
    </location>
    <ligand>
        <name>[4Fe-4S] cluster</name>
        <dbReference type="ChEBI" id="CHEBI:49883"/>
    </ligand>
</feature>
<comment type="catalytic activity">
    <reaction evidence="1 13">
        <text>(2R,3S)-3-isopropylmalate = (2S)-2-isopropylmalate</text>
        <dbReference type="Rhea" id="RHEA:32287"/>
        <dbReference type="ChEBI" id="CHEBI:1178"/>
        <dbReference type="ChEBI" id="CHEBI:35121"/>
        <dbReference type="EC" id="4.2.1.33"/>
    </reaction>
</comment>
<keyword evidence="8 13" id="KW-0479">Metal-binding</keyword>
<evidence type="ECO:0000259" key="14">
    <source>
        <dbReference type="Pfam" id="PF00330"/>
    </source>
</evidence>
<gene>
    <name evidence="13" type="primary">leuC</name>
    <name evidence="15" type="ORF">BJB45_06900</name>
</gene>
<name>W1N1Z0_9GAMM</name>